<organism evidence="1">
    <name type="scientific">Toxoplasma gondii (strain ATCC 50861 / VEG)</name>
    <dbReference type="NCBI Taxonomy" id="432359"/>
    <lineage>
        <taxon>Eukaryota</taxon>
        <taxon>Sar</taxon>
        <taxon>Alveolata</taxon>
        <taxon>Apicomplexa</taxon>
        <taxon>Conoidasida</taxon>
        <taxon>Coccidia</taxon>
        <taxon>Eucoccidiorida</taxon>
        <taxon>Eimeriorina</taxon>
        <taxon>Sarcocystidae</taxon>
        <taxon>Toxoplasma</taxon>
    </lineage>
</organism>
<name>A0A0F7V2Q6_TOXGV</name>
<proteinExistence type="predicted"/>
<sequence length="106" mass="11609">MVKTRAARSNASRKCVSFIWAPGLTPDCLRSSSSQDLRSTRLWGFSCTCMSFTCVAITSGSSAPRRLSRCEEAFEPKRVTPVATAKAGFLIRTVFTVKISEHAEAM</sequence>
<gene>
    <name evidence="1" type="ORF">BN1205_063590</name>
</gene>
<dbReference type="EMBL" id="LN714500">
    <property type="protein sequence ID" value="CEL76764.1"/>
    <property type="molecule type" value="Genomic_DNA"/>
</dbReference>
<protein>
    <submittedName>
        <fullName evidence="1">Uncharacterized protein</fullName>
    </submittedName>
</protein>
<accession>A0A0F7V2Q6</accession>
<reference evidence="1" key="1">
    <citation type="journal article" date="2015" name="PLoS ONE">
        <title>Comprehensive Evaluation of Toxoplasma gondii VEG and Neospora caninum LIV Genomes with Tachyzoite Stage Transcriptome and Proteome Defines Novel Transcript Features.</title>
        <authorList>
            <person name="Ramaprasad A."/>
            <person name="Mourier T."/>
            <person name="Naeem R."/>
            <person name="Malas T.B."/>
            <person name="Moussa E."/>
            <person name="Panigrahi A."/>
            <person name="Vermont S.J."/>
            <person name="Otto T.D."/>
            <person name="Wastling J."/>
            <person name="Pain A."/>
        </authorList>
    </citation>
    <scope>NUCLEOTIDE SEQUENCE</scope>
    <source>
        <strain evidence="1">VEG</strain>
    </source>
</reference>
<evidence type="ECO:0000313" key="1">
    <source>
        <dbReference type="EMBL" id="CEL76764.1"/>
    </source>
</evidence>
<dbReference type="AlphaFoldDB" id="A0A0F7V2Q6"/>